<evidence type="ECO:0000256" key="1">
    <source>
        <dbReference type="SAM" id="SignalP"/>
    </source>
</evidence>
<gene>
    <name evidence="2" type="ORF">EP47_11185</name>
</gene>
<keyword evidence="3" id="KW-1185">Reference proteome</keyword>
<dbReference type="EMBL" id="JNCF01000039">
    <property type="protein sequence ID" value="KGP62804.1"/>
    <property type="molecule type" value="Genomic_DNA"/>
</dbReference>
<dbReference type="RefSeq" id="WP_035890520.1">
    <property type="nucleotide sequence ID" value="NZ_JNCF01000039.1"/>
</dbReference>
<reference evidence="2 3" key="1">
    <citation type="submission" date="2014-05" db="EMBL/GenBank/DDBJ databases">
        <authorList>
            <person name="Rizzardi K."/>
            <person name="Winiecka-Krusnell J."/>
            <person name="Ramliden M."/>
            <person name="Alm E."/>
            <person name="Andersson S."/>
            <person name="Byfors S."/>
        </authorList>
    </citation>
    <scope>NUCLEOTIDE SEQUENCE [LARGE SCALE GENOMIC DNA]</scope>
    <source>
        <strain evidence="2 3">LEGN</strain>
    </source>
</reference>
<feature type="chain" id="PRO_5002004555" evidence="1">
    <location>
        <begin position="24"/>
        <end position="108"/>
    </location>
</feature>
<dbReference type="OrthoDB" id="9912577at2"/>
<name>A0A0A2STQ5_9GAMM</name>
<comment type="caution">
    <text evidence="2">The sequence shown here is derived from an EMBL/GenBank/DDBJ whole genome shotgun (WGS) entry which is preliminary data.</text>
</comment>
<proteinExistence type="predicted"/>
<dbReference type="PROSITE" id="PS51257">
    <property type="entry name" value="PROKAR_LIPOPROTEIN"/>
    <property type="match status" value="1"/>
</dbReference>
<evidence type="ECO:0000313" key="3">
    <source>
        <dbReference type="Proteomes" id="UP000054422"/>
    </source>
</evidence>
<organism evidence="2 3">
    <name type="scientific">Legionella norrlandica</name>
    <dbReference type="NCBI Taxonomy" id="1498499"/>
    <lineage>
        <taxon>Bacteria</taxon>
        <taxon>Pseudomonadati</taxon>
        <taxon>Pseudomonadota</taxon>
        <taxon>Gammaproteobacteria</taxon>
        <taxon>Legionellales</taxon>
        <taxon>Legionellaceae</taxon>
        <taxon>Legionella</taxon>
    </lineage>
</organism>
<dbReference type="Proteomes" id="UP000054422">
    <property type="component" value="Unassembled WGS sequence"/>
</dbReference>
<keyword evidence="1" id="KW-0732">Signal</keyword>
<evidence type="ECO:0000313" key="2">
    <source>
        <dbReference type="EMBL" id="KGP62804.1"/>
    </source>
</evidence>
<protein>
    <submittedName>
        <fullName evidence="2">Uncharacterized protein</fullName>
    </submittedName>
</protein>
<dbReference type="AlphaFoldDB" id="A0A0A2STQ5"/>
<sequence length="108" mass="11430">MSCFNKVFIVGAAIALLSSTAFSASCPSIGGYRLSSHNQDNTRCTYTSNGKGTISIQGQRVIHNCPGFIVTDPNYRRVGSCQMVLRAINPIQNGGQQGGVCQCTIAAQ</sequence>
<accession>A0A0A2STQ5</accession>
<feature type="signal peptide" evidence="1">
    <location>
        <begin position="1"/>
        <end position="23"/>
    </location>
</feature>